<dbReference type="InterPro" id="IPR013783">
    <property type="entry name" value="Ig-like_fold"/>
</dbReference>
<dbReference type="OrthoDB" id="9800955at2"/>
<sequence>MKSRSRPLLTVLAAILAVLGLATLPALSQAATPTTPASPAGEATAAGEATPAGEAPAPADAASVVAAMQPGWNLGNTLDATGDDETSWGNPRVTQDLFAAVKAEGFNSVRIPVTWSQHQGAAPDYTIDAEQLARVEEVVDMALAEDLYVLINVHHDSWQWVMELPTKHDEVLARYTATWTQIAETFADAPGQVLFESINEPFFEGSSGDQQNAELMHELNATFHEIVRSSGGNNADRVLVLPTLQTSADQARLDELNATFAELNDPNLAATVHYYGFWPFSVNIAGYTRFDEETEADLTGMFERVDQSFVSQGIPVILGEYGLLGFDRHTGTVEQGEKLKFFEAFGAEAREHGVTTMLWDNGQHLDRTEHVWQDPALFAHISSSWTERSGTASSDQVYVARGTAPEAATLTLNPNGNTLVSVNEDGTPLTEGTDYTVSGDELTLSDALLTRLTESQEHGVNATLTLEFSAGVPWEVNVIVHETPTQEAATGTTEELLIPTAFLGDQLATMEAVYDDGTNAGPQDWTSFKEFGYTFNPDYAAGTIALTPEFFADVRDNATVNLTFHFWSGATLDYTLTTSGSTVTGTPAT</sequence>
<name>A0A5N6AAU2_9ACTN</name>
<dbReference type="GO" id="GO:0005576">
    <property type="term" value="C:extracellular region"/>
    <property type="evidence" value="ECO:0007669"/>
    <property type="project" value="TreeGrafter"/>
</dbReference>
<evidence type="ECO:0000259" key="12">
    <source>
        <dbReference type="Pfam" id="PF03442"/>
    </source>
</evidence>
<dbReference type="EMBL" id="VDLY02000007">
    <property type="protein sequence ID" value="KAB8165761.1"/>
    <property type="molecule type" value="Genomic_DNA"/>
</dbReference>
<gene>
    <name evidence="14" type="ORF">FH607_012560</name>
</gene>
<evidence type="ECO:0000256" key="3">
    <source>
        <dbReference type="ARBA" id="ARBA00022801"/>
    </source>
</evidence>
<evidence type="ECO:0000256" key="7">
    <source>
        <dbReference type="ARBA" id="ARBA00023326"/>
    </source>
</evidence>
<evidence type="ECO:0000256" key="1">
    <source>
        <dbReference type="ARBA" id="ARBA00005641"/>
    </source>
</evidence>
<keyword evidence="2 10" id="KW-0732">Signal</keyword>
<dbReference type="SUPFAM" id="SSF51445">
    <property type="entry name" value="(Trans)glycosidases"/>
    <property type="match status" value="1"/>
</dbReference>
<dbReference type="InterPro" id="IPR050386">
    <property type="entry name" value="Glycosyl_hydrolase_5"/>
</dbReference>
<dbReference type="InterPro" id="IPR001547">
    <property type="entry name" value="Glyco_hydro_5"/>
</dbReference>
<protein>
    <submittedName>
        <fullName evidence="14">Cellulase family glycosylhydrolase</fullName>
    </submittedName>
</protein>
<evidence type="ECO:0000259" key="11">
    <source>
        <dbReference type="Pfam" id="PF00150"/>
    </source>
</evidence>
<dbReference type="Pfam" id="PF03442">
    <property type="entry name" value="CBM_X2"/>
    <property type="match status" value="1"/>
</dbReference>
<organism evidence="14 15">
    <name type="scientific">Streptomyces mimosae</name>
    <dbReference type="NCBI Taxonomy" id="2586635"/>
    <lineage>
        <taxon>Bacteria</taxon>
        <taxon>Bacillati</taxon>
        <taxon>Actinomycetota</taxon>
        <taxon>Actinomycetes</taxon>
        <taxon>Kitasatosporales</taxon>
        <taxon>Streptomycetaceae</taxon>
        <taxon>Streptomyces</taxon>
    </lineage>
</organism>
<feature type="domain" description="Carbohydrate binding X2" evidence="12">
    <location>
        <begin position="393"/>
        <end position="478"/>
    </location>
</feature>
<dbReference type="Gene3D" id="3.20.20.80">
    <property type="entry name" value="Glycosidases"/>
    <property type="match status" value="1"/>
</dbReference>
<keyword evidence="3 8" id="KW-0378">Hydrolase</keyword>
<evidence type="ECO:0000256" key="8">
    <source>
        <dbReference type="RuleBase" id="RU361153"/>
    </source>
</evidence>
<keyword evidence="5" id="KW-0119">Carbohydrate metabolism</keyword>
<accession>A0A5N6AAU2</accession>
<dbReference type="PANTHER" id="PTHR31297">
    <property type="entry name" value="GLUCAN ENDO-1,6-BETA-GLUCOSIDASE B"/>
    <property type="match status" value="1"/>
</dbReference>
<keyword evidence="7" id="KW-0624">Polysaccharide degradation</keyword>
<evidence type="ECO:0000256" key="5">
    <source>
        <dbReference type="ARBA" id="ARBA00023277"/>
    </source>
</evidence>
<evidence type="ECO:0000256" key="2">
    <source>
        <dbReference type="ARBA" id="ARBA00022729"/>
    </source>
</evidence>
<dbReference type="AlphaFoldDB" id="A0A5N6AAU2"/>
<dbReference type="InterPro" id="IPR018087">
    <property type="entry name" value="Glyco_hydro_5_CS"/>
</dbReference>
<evidence type="ECO:0000256" key="9">
    <source>
        <dbReference type="SAM" id="MobiDB-lite"/>
    </source>
</evidence>
<dbReference type="InterPro" id="IPR017853">
    <property type="entry name" value="GH"/>
</dbReference>
<reference evidence="14" key="1">
    <citation type="submission" date="2019-10" db="EMBL/GenBank/DDBJ databases">
        <title>Nonomuraea sp. nov., isolated from Phyllanthus amarus.</title>
        <authorList>
            <person name="Klykleung N."/>
            <person name="Tanasupawat S."/>
        </authorList>
    </citation>
    <scope>NUCLEOTIDE SEQUENCE [LARGE SCALE GENOMIC DNA]</scope>
    <source>
        <strain evidence="14">3MP-10</strain>
    </source>
</reference>
<comment type="caution">
    <text evidence="14">The sequence shown here is derived from an EMBL/GenBank/DDBJ whole genome shotgun (WGS) entry which is preliminary data.</text>
</comment>
<comment type="similarity">
    <text evidence="1 8">Belongs to the glycosyl hydrolase 5 (cellulase A) family.</text>
</comment>
<keyword evidence="15" id="KW-1185">Reference proteome</keyword>
<dbReference type="PROSITE" id="PS00659">
    <property type="entry name" value="GLYCOSYL_HYDROL_F5"/>
    <property type="match status" value="1"/>
</dbReference>
<dbReference type="Gene3D" id="2.60.40.10">
    <property type="entry name" value="Immunoglobulins"/>
    <property type="match status" value="1"/>
</dbReference>
<dbReference type="RefSeq" id="WP_139667770.1">
    <property type="nucleotide sequence ID" value="NZ_VDLY02000007.1"/>
</dbReference>
<keyword evidence="4" id="KW-0136">Cellulose degradation</keyword>
<dbReference type="GO" id="GO:0009986">
    <property type="term" value="C:cell surface"/>
    <property type="evidence" value="ECO:0007669"/>
    <property type="project" value="TreeGrafter"/>
</dbReference>
<evidence type="ECO:0000256" key="6">
    <source>
        <dbReference type="ARBA" id="ARBA00023295"/>
    </source>
</evidence>
<feature type="domain" description="Endoglucanase B carbohydrate binding" evidence="13">
    <location>
        <begin position="483"/>
        <end position="586"/>
    </location>
</feature>
<dbReference type="PANTHER" id="PTHR31297:SF41">
    <property type="entry name" value="ENDOGLUCANASE, PUTATIVE (AFU_ORTHOLOGUE AFUA_5G01830)-RELATED"/>
    <property type="match status" value="1"/>
</dbReference>
<feature type="chain" id="PRO_5024358445" evidence="10">
    <location>
        <begin position="31"/>
        <end position="589"/>
    </location>
</feature>
<dbReference type="Proteomes" id="UP000314251">
    <property type="component" value="Unassembled WGS sequence"/>
</dbReference>
<feature type="signal peptide" evidence="10">
    <location>
        <begin position="1"/>
        <end position="30"/>
    </location>
</feature>
<dbReference type="InterPro" id="IPR005102">
    <property type="entry name" value="Carbo-bd_X2"/>
</dbReference>
<proteinExistence type="inferred from homology"/>
<dbReference type="InterPro" id="IPR016282">
    <property type="entry name" value="Glyco_hydro_5_endoGlcnase_B"/>
</dbReference>
<dbReference type="GO" id="GO:0030245">
    <property type="term" value="P:cellulose catabolic process"/>
    <property type="evidence" value="ECO:0007669"/>
    <property type="project" value="UniProtKB-KW"/>
</dbReference>
<evidence type="ECO:0000256" key="4">
    <source>
        <dbReference type="ARBA" id="ARBA00023001"/>
    </source>
</evidence>
<dbReference type="InterPro" id="IPR014756">
    <property type="entry name" value="Ig_E-set"/>
</dbReference>
<evidence type="ECO:0000259" key="13">
    <source>
        <dbReference type="Pfam" id="PF18448"/>
    </source>
</evidence>
<evidence type="ECO:0000313" key="14">
    <source>
        <dbReference type="EMBL" id="KAB8165761.1"/>
    </source>
</evidence>
<feature type="domain" description="Glycoside hydrolase family 5" evidence="11">
    <location>
        <begin position="85"/>
        <end position="364"/>
    </location>
</feature>
<dbReference type="Pfam" id="PF00150">
    <property type="entry name" value="Cellulase"/>
    <property type="match status" value="1"/>
</dbReference>
<keyword evidence="6 8" id="KW-0326">Glycosidase</keyword>
<evidence type="ECO:0000313" key="15">
    <source>
        <dbReference type="Proteomes" id="UP000314251"/>
    </source>
</evidence>
<dbReference type="PIRSF" id="PIRSF001043">
    <property type="entry name" value="Endoglucanase_B"/>
    <property type="match status" value="1"/>
</dbReference>
<evidence type="ECO:0000256" key="10">
    <source>
        <dbReference type="SAM" id="SignalP"/>
    </source>
</evidence>
<feature type="region of interest" description="Disordered" evidence="9">
    <location>
        <begin position="31"/>
        <end position="60"/>
    </location>
</feature>
<dbReference type="InterPro" id="IPR040946">
    <property type="entry name" value="CBM46"/>
</dbReference>
<dbReference type="SUPFAM" id="SSF81296">
    <property type="entry name" value="E set domains"/>
    <property type="match status" value="1"/>
</dbReference>
<dbReference type="Pfam" id="PF18448">
    <property type="entry name" value="CBM46"/>
    <property type="match status" value="1"/>
</dbReference>
<dbReference type="GO" id="GO:0008422">
    <property type="term" value="F:beta-glucosidase activity"/>
    <property type="evidence" value="ECO:0007669"/>
    <property type="project" value="TreeGrafter"/>
</dbReference>